<proteinExistence type="predicted"/>
<name>A0A381VS24_9ZZZZ</name>
<reference evidence="1" key="1">
    <citation type="submission" date="2018-05" db="EMBL/GenBank/DDBJ databases">
        <authorList>
            <person name="Lanie J.A."/>
            <person name="Ng W.-L."/>
            <person name="Kazmierczak K.M."/>
            <person name="Andrzejewski T.M."/>
            <person name="Davidsen T.M."/>
            <person name="Wayne K.J."/>
            <person name="Tettelin H."/>
            <person name="Glass J.I."/>
            <person name="Rusch D."/>
            <person name="Podicherti R."/>
            <person name="Tsui H.-C.T."/>
            <person name="Winkler M.E."/>
        </authorList>
    </citation>
    <scope>NUCLEOTIDE SEQUENCE</scope>
</reference>
<organism evidence="1">
    <name type="scientific">marine metagenome</name>
    <dbReference type="NCBI Taxonomy" id="408172"/>
    <lineage>
        <taxon>unclassified sequences</taxon>
        <taxon>metagenomes</taxon>
        <taxon>ecological metagenomes</taxon>
    </lineage>
</organism>
<accession>A0A381VS24</accession>
<dbReference type="AlphaFoldDB" id="A0A381VS24"/>
<gene>
    <name evidence="1" type="ORF">METZ01_LOCUS95923</name>
</gene>
<sequence>MKPENAKKIWQMILDAGDYLKDKLPSHPSHPKGRNSYAHVALEIKSHFGVSYKDVEDEKIDEVISYIQYIKDNPS</sequence>
<dbReference type="EMBL" id="UINC01009610">
    <property type="protein sequence ID" value="SVA43069.1"/>
    <property type="molecule type" value="Genomic_DNA"/>
</dbReference>
<evidence type="ECO:0000313" key="1">
    <source>
        <dbReference type="EMBL" id="SVA43069.1"/>
    </source>
</evidence>
<protein>
    <submittedName>
        <fullName evidence="1">Uncharacterized protein</fullName>
    </submittedName>
</protein>